<reference evidence="1 2" key="1">
    <citation type="submission" date="2015-09" db="EMBL/GenBank/DDBJ databases">
        <title>Draft genome of the parasitic nematode Teladorsagia circumcincta isolate WARC Sus (inbred).</title>
        <authorList>
            <person name="Mitreva M."/>
        </authorList>
    </citation>
    <scope>NUCLEOTIDE SEQUENCE [LARGE SCALE GENOMIC DNA]</scope>
    <source>
        <strain evidence="1 2">S</strain>
    </source>
</reference>
<accession>A0A2G9T3J0</accession>
<name>A0A2G9T3J0_TELCI</name>
<organism evidence="1 2">
    <name type="scientific">Teladorsagia circumcincta</name>
    <name type="common">Brown stomach worm</name>
    <name type="synonym">Ostertagia circumcincta</name>
    <dbReference type="NCBI Taxonomy" id="45464"/>
    <lineage>
        <taxon>Eukaryota</taxon>
        <taxon>Metazoa</taxon>
        <taxon>Ecdysozoa</taxon>
        <taxon>Nematoda</taxon>
        <taxon>Chromadorea</taxon>
        <taxon>Rhabditida</taxon>
        <taxon>Rhabditina</taxon>
        <taxon>Rhabditomorpha</taxon>
        <taxon>Strongyloidea</taxon>
        <taxon>Trichostrongylidae</taxon>
        <taxon>Teladorsagia</taxon>
    </lineage>
</organism>
<gene>
    <name evidence="1" type="ORF">TELCIR_26181</name>
</gene>
<proteinExistence type="predicted"/>
<sequence>GRKRTVTAIAHHKKDVVKVAYNRSCVDEDNGKELTCQFSQRCVTYCRRTEAKKLAEPQSNTYHKAFLLDGDAFEKKHSKAALKLSMG</sequence>
<feature type="non-terminal residue" evidence="1">
    <location>
        <position position="1"/>
    </location>
</feature>
<dbReference type="AlphaFoldDB" id="A0A2G9T3J0"/>
<dbReference type="EMBL" id="KZ427908">
    <property type="protein sequence ID" value="PIO52513.1"/>
    <property type="molecule type" value="Genomic_DNA"/>
</dbReference>
<evidence type="ECO:0000313" key="1">
    <source>
        <dbReference type="EMBL" id="PIO52513.1"/>
    </source>
</evidence>
<evidence type="ECO:0000313" key="2">
    <source>
        <dbReference type="Proteomes" id="UP000230423"/>
    </source>
</evidence>
<keyword evidence="2" id="KW-1185">Reference proteome</keyword>
<dbReference type="Proteomes" id="UP000230423">
    <property type="component" value="Unassembled WGS sequence"/>
</dbReference>
<protein>
    <submittedName>
        <fullName evidence="1">Uncharacterized protein</fullName>
    </submittedName>
</protein>